<dbReference type="OrthoDB" id="5317at2759"/>
<feature type="compositionally biased region" description="Basic and acidic residues" evidence="1">
    <location>
        <begin position="1097"/>
        <end position="1110"/>
    </location>
</feature>
<proteinExistence type="predicted"/>
<dbReference type="GO" id="GO:0005634">
    <property type="term" value="C:nucleus"/>
    <property type="evidence" value="ECO:0007669"/>
    <property type="project" value="TreeGrafter"/>
</dbReference>
<feature type="compositionally biased region" description="Acidic residues" evidence="1">
    <location>
        <begin position="1161"/>
        <end position="1177"/>
    </location>
</feature>
<dbReference type="InterPro" id="IPR056396">
    <property type="entry name" value="HEAT_SCC3-SA"/>
</dbReference>
<dbReference type="GeneID" id="17322916"/>
<dbReference type="InterPro" id="IPR016024">
    <property type="entry name" value="ARM-type_fold"/>
</dbReference>
<sequence length="1465" mass="161695">MNPLQQSDGEDGDDISAPERTKAILSHEDDQDEVLEPAEDDLFSKLAAAPSSVAGLVTEWLALVQVNGPAAVADVLSLVVRLARPIGCPPLAAITPQMVVANDPSSSVLRISHLLREDVPGPVPTAGKDSVSKKLRRAYEDFWRRLTAESSKVVLFDTDCFDTLISWLDAMTTAKSRALRMAACLAAFRLVDGLIDFGGRLRKELSSMQRQLATEKRRCGMAPKQPRAAGRKKRSKKGVDLPIALSKKGKDLTRKVDEMTAHNSELIALSSKVFDSILVLKYRDVSAEIRQISVTALGCWILSCPDHFLDDKHTKYIGWLLSDKEPVVRRSTLEVLSRMLRKKDFYSSLEMFLQRFCDRITEMARDKDDTVAVAAIRLLTTLSGFDIFDENVKVSICHIALKESQTDVRRAAGEFLSRMITSTTSEKSSRKCADSTRRDLLKKKLKPASGDVQNPALLEIPALDRSMDDIQQLMAKCSGVVRDIRAVDQVVDAVWDHLPALRCWEAYMKLFKTDRNMTGERILSTTTPHAKGKEGSSGGEDHALTCEILLASAREASGHGDPQRSSVVQRGERDSIETPCTKFSAEFLPELSHLLVQFQADVRALCALVQLPMFFEMQYLEKEGIEVHLNDILSRLVDLISRHTGSLRLVKICAETLKFLSSDGSPCKNLAQTTLQRACSAASKDLSIHVRADISAAEPLSISAGLLRVRVMSELAEPNVSVYSSAVKVLQYQIQNSSTSKLTSDITTDAVRTGCAVIAWCLAKIRARLESDKSDHADYGLVDDAVKDARDRGAELIDILAQICHSNSFSISCRMLCLQGLLTALTLCAGVESFYKSKGFSRPDFLGAREVSRDIADAVKVCTLAIIEFELAAVDSNLMRDSHDGSKAHGHQPEMEVRDCFASLVQASLQSALSAKIAHLPMLGLLVRAKKHLSSDPIPYEWSCIQLCKRYCQQRQVKKTIRIEQERMALREVADIKTEHLFQPVRRLTDNILALREPGTGKEAAARDLLECLIGSVVACYGKAEDVCKEVRVLTEAGFAILPHLTVNDARVLLPMLQPITDTILSDYVRDAGEMVAILSNFISCLKSRAANEVPDIPKLHKPLSRDTNIRRKQSSRRRKRTAVDGAAYHSSSHVDLSNVRRSKRSMKRLDYARLSGLEGEEDLADDSASDQMESDGEGSQISRENVVELQKALARGGNDIQLSPHSTSVKSKSNQQKAKQLPFEESSSTEQRGGVVPSDETWSCVPHSSQVHAASHAKQAKASKAKHCKQPVASPLKQRRHSSPRQAKESPGIPLEADIVVNGSKDTAEAPKCRTPSVADSKSDAGAESHRTIERVSECMSAHESERRSEAFQNAEEDNQRTSGDASTEKEKSSSSNVTKQISAARQDSSTRMRRSSARTRSKIDAQVSTKQVAKLKPPKRGLQQECSSEDKENIEDTRTLAGTAKNSSPRQPVVRRTKRRKRW</sequence>
<name>R7QBF1_CHOCR</name>
<keyword evidence="4" id="KW-1185">Reference proteome</keyword>
<dbReference type="PROSITE" id="PS51425">
    <property type="entry name" value="SCD"/>
    <property type="match status" value="1"/>
</dbReference>
<dbReference type="Pfam" id="PF08514">
    <property type="entry name" value="STAG"/>
    <property type="match status" value="1"/>
</dbReference>
<dbReference type="SUPFAM" id="SSF48371">
    <property type="entry name" value="ARM repeat"/>
    <property type="match status" value="1"/>
</dbReference>
<gene>
    <name evidence="3" type="ORF">CHC_T00003441001</name>
</gene>
<dbReference type="Gene3D" id="1.25.10.10">
    <property type="entry name" value="Leucine-rich Repeat Variant"/>
    <property type="match status" value="1"/>
</dbReference>
<evidence type="ECO:0000259" key="2">
    <source>
        <dbReference type="PROSITE" id="PS51425"/>
    </source>
</evidence>
<dbReference type="GO" id="GO:0007062">
    <property type="term" value="P:sister chromatid cohesion"/>
    <property type="evidence" value="ECO:0007669"/>
    <property type="project" value="UniProtKB-ARBA"/>
</dbReference>
<dbReference type="Proteomes" id="UP000012073">
    <property type="component" value="Unassembled WGS sequence"/>
</dbReference>
<feature type="compositionally biased region" description="Polar residues" evidence="1">
    <location>
        <begin position="1375"/>
        <end position="1389"/>
    </location>
</feature>
<dbReference type="RefSeq" id="XP_005715208.1">
    <property type="nucleotide sequence ID" value="XM_005715151.1"/>
</dbReference>
<dbReference type="InterPro" id="IPR039662">
    <property type="entry name" value="Cohesin_Scc3/SA"/>
</dbReference>
<feature type="compositionally biased region" description="Polar residues" evidence="1">
    <location>
        <begin position="1201"/>
        <end position="1219"/>
    </location>
</feature>
<feature type="compositionally biased region" description="Basic residues" evidence="1">
    <location>
        <begin position="1393"/>
        <end position="1402"/>
    </location>
</feature>
<dbReference type="STRING" id="2769.R7QBF1"/>
<evidence type="ECO:0000256" key="1">
    <source>
        <dbReference type="SAM" id="MobiDB-lite"/>
    </source>
</evidence>
<dbReference type="EMBL" id="HG001729">
    <property type="protein sequence ID" value="CDF35389.1"/>
    <property type="molecule type" value="Genomic_DNA"/>
</dbReference>
<dbReference type="InterPro" id="IPR020839">
    <property type="entry name" value="SCD"/>
</dbReference>
<feature type="domain" description="SCD" evidence="2">
    <location>
        <begin position="278"/>
        <end position="363"/>
    </location>
</feature>
<dbReference type="GO" id="GO:0000785">
    <property type="term" value="C:chromatin"/>
    <property type="evidence" value="ECO:0007669"/>
    <property type="project" value="TreeGrafter"/>
</dbReference>
<reference evidence="4" key="1">
    <citation type="journal article" date="2013" name="Proc. Natl. Acad. Sci. U.S.A.">
        <title>Genome structure and metabolic features in the red seaweed Chondrus crispus shed light on evolution of the Archaeplastida.</title>
        <authorList>
            <person name="Collen J."/>
            <person name="Porcel B."/>
            <person name="Carre W."/>
            <person name="Ball S.G."/>
            <person name="Chaparro C."/>
            <person name="Tonon T."/>
            <person name="Barbeyron T."/>
            <person name="Michel G."/>
            <person name="Noel B."/>
            <person name="Valentin K."/>
            <person name="Elias M."/>
            <person name="Artiguenave F."/>
            <person name="Arun A."/>
            <person name="Aury J.M."/>
            <person name="Barbosa-Neto J.F."/>
            <person name="Bothwell J.H."/>
            <person name="Bouget F.Y."/>
            <person name="Brillet L."/>
            <person name="Cabello-Hurtado F."/>
            <person name="Capella-Gutierrez S."/>
            <person name="Charrier B."/>
            <person name="Cladiere L."/>
            <person name="Cock J.M."/>
            <person name="Coelho S.M."/>
            <person name="Colleoni C."/>
            <person name="Czjzek M."/>
            <person name="Da Silva C."/>
            <person name="Delage L."/>
            <person name="Denoeud F."/>
            <person name="Deschamps P."/>
            <person name="Dittami S.M."/>
            <person name="Gabaldon T."/>
            <person name="Gachon C.M."/>
            <person name="Groisillier A."/>
            <person name="Herve C."/>
            <person name="Jabbari K."/>
            <person name="Katinka M."/>
            <person name="Kloareg B."/>
            <person name="Kowalczyk N."/>
            <person name="Labadie K."/>
            <person name="Leblanc C."/>
            <person name="Lopez P.J."/>
            <person name="McLachlan D.H."/>
            <person name="Meslet-Cladiere L."/>
            <person name="Moustafa A."/>
            <person name="Nehr Z."/>
            <person name="Nyvall Collen P."/>
            <person name="Panaud O."/>
            <person name="Partensky F."/>
            <person name="Poulain J."/>
            <person name="Rensing S.A."/>
            <person name="Rousvoal S."/>
            <person name="Samson G."/>
            <person name="Symeonidi A."/>
            <person name="Weissenbach J."/>
            <person name="Zambounis A."/>
            <person name="Wincker P."/>
            <person name="Boyen C."/>
        </authorList>
    </citation>
    <scope>NUCLEOTIDE SEQUENCE [LARGE SCALE GENOMIC DNA]</scope>
    <source>
        <strain evidence="4">cv. Stackhouse</strain>
    </source>
</reference>
<dbReference type="GO" id="GO:0003682">
    <property type="term" value="F:chromatin binding"/>
    <property type="evidence" value="ECO:0007669"/>
    <property type="project" value="TreeGrafter"/>
</dbReference>
<feature type="compositionally biased region" description="Basic residues" evidence="1">
    <location>
        <begin position="1259"/>
        <end position="1270"/>
    </location>
</feature>
<feature type="compositionally biased region" description="Basic residues" evidence="1">
    <location>
        <begin position="1455"/>
        <end position="1465"/>
    </location>
</feature>
<feature type="compositionally biased region" description="Basic and acidic residues" evidence="1">
    <location>
        <begin position="1430"/>
        <end position="1440"/>
    </location>
</feature>
<dbReference type="InterPro" id="IPR011989">
    <property type="entry name" value="ARM-like"/>
</dbReference>
<feature type="region of interest" description="Disordered" evidence="1">
    <location>
        <begin position="1097"/>
        <end position="1141"/>
    </location>
</feature>
<feature type="region of interest" description="Disordered" evidence="1">
    <location>
        <begin position="1197"/>
        <end position="1465"/>
    </location>
</feature>
<feature type="compositionally biased region" description="Basic and acidic residues" evidence="1">
    <location>
        <begin position="1322"/>
        <end position="1351"/>
    </location>
</feature>
<evidence type="ECO:0000313" key="4">
    <source>
        <dbReference type="Proteomes" id="UP000012073"/>
    </source>
</evidence>
<dbReference type="InterPro" id="IPR013721">
    <property type="entry name" value="STAG"/>
</dbReference>
<feature type="compositionally biased region" description="Low complexity" evidence="1">
    <location>
        <begin position="1248"/>
        <end position="1258"/>
    </location>
</feature>
<dbReference type="Pfam" id="PF24571">
    <property type="entry name" value="HEAT_SCC3-SA"/>
    <property type="match status" value="1"/>
</dbReference>
<feature type="region of interest" description="Disordered" evidence="1">
    <location>
        <begin position="1"/>
        <end position="32"/>
    </location>
</feature>
<dbReference type="Gramene" id="CDF35389">
    <property type="protein sequence ID" value="CDF35389"/>
    <property type="gene ID" value="CHC_T00003441001"/>
</dbReference>
<protein>
    <recommendedName>
        <fullName evidence="2">SCD domain-containing protein</fullName>
    </recommendedName>
</protein>
<feature type="region of interest" description="Disordered" evidence="1">
    <location>
        <begin position="1161"/>
        <end position="1184"/>
    </location>
</feature>
<accession>R7QBF1</accession>
<feature type="compositionally biased region" description="Basic residues" evidence="1">
    <location>
        <begin position="1111"/>
        <end position="1121"/>
    </location>
</feature>
<dbReference type="PANTHER" id="PTHR11199">
    <property type="entry name" value="STROMAL ANTIGEN"/>
    <property type="match status" value="1"/>
</dbReference>
<dbReference type="KEGG" id="ccp:CHC_T00003441001"/>
<dbReference type="GO" id="GO:0008278">
    <property type="term" value="C:cohesin complex"/>
    <property type="evidence" value="ECO:0007669"/>
    <property type="project" value="TreeGrafter"/>
</dbReference>
<dbReference type="Pfam" id="PF21581">
    <property type="entry name" value="SCD"/>
    <property type="match status" value="1"/>
</dbReference>
<feature type="compositionally biased region" description="Basic and acidic residues" evidence="1">
    <location>
        <begin position="17"/>
        <end position="28"/>
    </location>
</feature>
<organism evidence="3 4">
    <name type="scientific">Chondrus crispus</name>
    <name type="common">Carrageen Irish moss</name>
    <name type="synonym">Polymorpha crispa</name>
    <dbReference type="NCBI Taxonomy" id="2769"/>
    <lineage>
        <taxon>Eukaryota</taxon>
        <taxon>Rhodophyta</taxon>
        <taxon>Florideophyceae</taxon>
        <taxon>Rhodymeniophycidae</taxon>
        <taxon>Gigartinales</taxon>
        <taxon>Gigartinaceae</taxon>
        <taxon>Chondrus</taxon>
    </lineage>
</organism>
<evidence type="ECO:0000313" key="3">
    <source>
        <dbReference type="EMBL" id="CDF35389.1"/>
    </source>
</evidence>
<dbReference type="PANTHER" id="PTHR11199:SF0">
    <property type="entry name" value="LD34181P-RELATED"/>
    <property type="match status" value="1"/>
</dbReference>